<organism evidence="2 3">
    <name type="scientific">Candidatus Roizmanbacteria bacterium GW2011_GWA2_37_7</name>
    <dbReference type="NCBI Taxonomy" id="1618481"/>
    <lineage>
        <taxon>Bacteria</taxon>
        <taxon>Candidatus Roizmaniibacteriota</taxon>
    </lineage>
</organism>
<dbReference type="SUPFAM" id="SSF53448">
    <property type="entry name" value="Nucleotide-diphospho-sugar transferases"/>
    <property type="match status" value="1"/>
</dbReference>
<dbReference type="PANTHER" id="PTHR22916:SF3">
    <property type="entry name" value="UDP-GLCNAC:BETAGAL BETA-1,3-N-ACETYLGLUCOSAMINYLTRANSFERASE-LIKE PROTEIN 1"/>
    <property type="match status" value="1"/>
</dbReference>
<protein>
    <submittedName>
        <fullName evidence="2">Glycosyl transferase family 2</fullName>
    </submittedName>
</protein>
<evidence type="ECO:0000259" key="1">
    <source>
        <dbReference type="Pfam" id="PF00535"/>
    </source>
</evidence>
<sequence length="308" mass="36510">MNTIVPILSICIPTYNRKQFLKEGIISIVDQFINHTSLISSVEVVILDDKSTDGTEQMVQNYLKTYSNISYMRNQKNLGSFKNVMKVATYAQGQYIWFFTDDDLQKPNALQTVLNVLIKQKPDLIMANLDMCSLDAKELVDPNLLRMSKDHYCPSKKELFSFLESKFFLPIDWFLTSYSNMIIKKRIFEENNEKINSLYNKKHNMFPHTALIYYTPKDYNVYVIAKPVALYRTGNISFGPKKKIDFLEYWYPVLKIHYNTICKINKKYISKRFRFLMILKILVRDIRIVFLKIFKYDISVLLMKLFYR</sequence>
<dbReference type="InterPro" id="IPR029044">
    <property type="entry name" value="Nucleotide-diphossugar_trans"/>
</dbReference>
<proteinExistence type="predicted"/>
<dbReference type="PANTHER" id="PTHR22916">
    <property type="entry name" value="GLYCOSYLTRANSFERASE"/>
    <property type="match status" value="1"/>
</dbReference>
<dbReference type="GO" id="GO:0016758">
    <property type="term" value="F:hexosyltransferase activity"/>
    <property type="evidence" value="ECO:0007669"/>
    <property type="project" value="UniProtKB-ARBA"/>
</dbReference>
<dbReference type="EMBL" id="LBTJ01000020">
    <property type="protein sequence ID" value="KKQ38010.1"/>
    <property type="molecule type" value="Genomic_DNA"/>
</dbReference>
<dbReference type="Proteomes" id="UP000034471">
    <property type="component" value="Unassembled WGS sequence"/>
</dbReference>
<dbReference type="Pfam" id="PF00535">
    <property type="entry name" value="Glycos_transf_2"/>
    <property type="match status" value="1"/>
</dbReference>
<dbReference type="STRING" id="1618481.US54_C0020G0004"/>
<evidence type="ECO:0000313" key="2">
    <source>
        <dbReference type="EMBL" id="KKQ38010.1"/>
    </source>
</evidence>
<comment type="caution">
    <text evidence="2">The sequence shown here is derived from an EMBL/GenBank/DDBJ whole genome shotgun (WGS) entry which is preliminary data.</text>
</comment>
<keyword evidence="2" id="KW-0808">Transferase</keyword>
<dbReference type="InterPro" id="IPR001173">
    <property type="entry name" value="Glyco_trans_2-like"/>
</dbReference>
<gene>
    <name evidence="2" type="ORF">US54_C0020G0004</name>
</gene>
<accession>A0A0G0HHH8</accession>
<name>A0A0G0HHH8_9BACT</name>
<dbReference type="AlphaFoldDB" id="A0A0G0HHH8"/>
<dbReference type="Gene3D" id="3.90.550.10">
    <property type="entry name" value="Spore Coat Polysaccharide Biosynthesis Protein SpsA, Chain A"/>
    <property type="match status" value="1"/>
</dbReference>
<evidence type="ECO:0000313" key="3">
    <source>
        <dbReference type="Proteomes" id="UP000034471"/>
    </source>
</evidence>
<reference evidence="2 3" key="1">
    <citation type="journal article" date="2015" name="Nature">
        <title>rRNA introns, odd ribosomes, and small enigmatic genomes across a large radiation of phyla.</title>
        <authorList>
            <person name="Brown C.T."/>
            <person name="Hug L.A."/>
            <person name="Thomas B.C."/>
            <person name="Sharon I."/>
            <person name="Castelle C.J."/>
            <person name="Singh A."/>
            <person name="Wilkins M.J."/>
            <person name="Williams K.H."/>
            <person name="Banfield J.F."/>
        </authorList>
    </citation>
    <scope>NUCLEOTIDE SEQUENCE [LARGE SCALE GENOMIC DNA]</scope>
</reference>
<feature type="domain" description="Glycosyltransferase 2-like" evidence="1">
    <location>
        <begin position="9"/>
        <end position="189"/>
    </location>
</feature>